<reference evidence="1" key="1">
    <citation type="submission" date="2008-04" db="EMBL/GenBank/DDBJ databases">
        <title>Complete sequence of chromosome of Methylobacterium populi BJ001.</title>
        <authorList>
            <consortium name="US DOE Joint Genome Institute"/>
            <person name="Copeland A."/>
            <person name="Lucas S."/>
            <person name="Lapidus A."/>
            <person name="Glavina del Rio T."/>
            <person name="Dalin E."/>
            <person name="Tice H."/>
            <person name="Bruce D."/>
            <person name="Goodwin L."/>
            <person name="Pitluck S."/>
            <person name="Chertkov O."/>
            <person name="Brettin T."/>
            <person name="Detter J.C."/>
            <person name="Han C."/>
            <person name="Kuske C.R."/>
            <person name="Schmutz J."/>
            <person name="Larimer F."/>
            <person name="Land M."/>
            <person name="Hauser L."/>
            <person name="Kyrpides N."/>
            <person name="Mikhailova N."/>
            <person name="Marx C."/>
            <person name="Richardson P."/>
        </authorList>
    </citation>
    <scope>NUCLEOTIDE SEQUENCE [LARGE SCALE GENOMIC DNA]</scope>
    <source>
        <strain evidence="1">BJ001</strain>
    </source>
</reference>
<organism evidence="1 2">
    <name type="scientific">Methylorubrum populi (strain ATCC BAA-705 / NCIMB 13946 / BJ001)</name>
    <name type="common">Methylobacterium populi</name>
    <dbReference type="NCBI Taxonomy" id="441620"/>
    <lineage>
        <taxon>Bacteria</taxon>
        <taxon>Pseudomonadati</taxon>
        <taxon>Pseudomonadota</taxon>
        <taxon>Alphaproteobacteria</taxon>
        <taxon>Hyphomicrobiales</taxon>
        <taxon>Methylobacteriaceae</taxon>
        <taxon>Methylorubrum</taxon>
    </lineage>
</organism>
<name>B1ZDW2_METPB</name>
<proteinExistence type="predicted"/>
<accession>B1ZDW2</accession>
<sequence length="161" mass="18240">MITRALSWAGLLLVAGSGAVLGGWITNKQDPVQFLSRKVLTPVVRPGDDVKIELDNYRILRCPQTTYRIINKPDGERSVQTDDKPAAFGKLGRDKYIASVPTPPSTPFGKATIYSYTVRMCNPWEWMFPVQYAEPWFDEFEFGPETQRISPEQAKNSLTQR</sequence>
<dbReference type="KEGG" id="mpo:Mpop_4249"/>
<dbReference type="RefSeq" id="WP_012455963.1">
    <property type="nucleotide sequence ID" value="NC_010725.1"/>
</dbReference>
<evidence type="ECO:0000313" key="2">
    <source>
        <dbReference type="Proteomes" id="UP000007136"/>
    </source>
</evidence>
<dbReference type="AlphaFoldDB" id="B1ZDW2"/>
<protein>
    <submittedName>
        <fullName evidence="1">Uncharacterized protein</fullName>
    </submittedName>
</protein>
<dbReference type="OrthoDB" id="8020768at2"/>
<dbReference type="eggNOG" id="ENOG502ZYC3">
    <property type="taxonomic scope" value="Bacteria"/>
</dbReference>
<gene>
    <name evidence="1" type="ordered locus">Mpop_4249</name>
</gene>
<dbReference type="Proteomes" id="UP000007136">
    <property type="component" value="Chromosome"/>
</dbReference>
<dbReference type="STRING" id="441620.Mpop_4249"/>
<dbReference type="EMBL" id="CP001029">
    <property type="protein sequence ID" value="ACB82355.1"/>
    <property type="molecule type" value="Genomic_DNA"/>
</dbReference>
<dbReference type="HOGENOM" id="CLU_1650154_0_0_5"/>
<evidence type="ECO:0000313" key="1">
    <source>
        <dbReference type="EMBL" id="ACB82355.1"/>
    </source>
</evidence>